<dbReference type="Proteomes" id="UP000663844">
    <property type="component" value="Unassembled WGS sequence"/>
</dbReference>
<protein>
    <submittedName>
        <fullName evidence="1">Uncharacterized protein</fullName>
    </submittedName>
</protein>
<name>A0A820NEF6_9BILA</name>
<comment type="caution">
    <text evidence="1">The sequence shown here is derived from an EMBL/GenBank/DDBJ whole genome shotgun (WGS) entry which is preliminary data.</text>
</comment>
<gene>
    <name evidence="1" type="ORF">OXD698_LOCUS50700</name>
</gene>
<dbReference type="InterPro" id="IPR001338">
    <property type="entry name" value="Class_I_Hydrophobin"/>
</dbReference>
<organism evidence="1 2">
    <name type="scientific">Adineta steineri</name>
    <dbReference type="NCBI Taxonomy" id="433720"/>
    <lineage>
        <taxon>Eukaryota</taxon>
        <taxon>Metazoa</taxon>
        <taxon>Spiralia</taxon>
        <taxon>Gnathifera</taxon>
        <taxon>Rotifera</taxon>
        <taxon>Eurotatoria</taxon>
        <taxon>Bdelloidea</taxon>
        <taxon>Adinetida</taxon>
        <taxon>Adinetidae</taxon>
        <taxon>Adineta</taxon>
    </lineage>
</organism>
<evidence type="ECO:0000313" key="2">
    <source>
        <dbReference type="Proteomes" id="UP000663844"/>
    </source>
</evidence>
<reference evidence="1" key="1">
    <citation type="submission" date="2021-02" db="EMBL/GenBank/DDBJ databases">
        <authorList>
            <person name="Nowell W R."/>
        </authorList>
    </citation>
    <scope>NUCLEOTIDE SEQUENCE</scope>
</reference>
<accession>A0A820NEF6</accession>
<proteinExistence type="predicted"/>
<dbReference type="AlphaFoldDB" id="A0A820NEF6"/>
<dbReference type="Pfam" id="PF01185">
    <property type="entry name" value="Hydrophobin"/>
    <property type="match status" value="1"/>
</dbReference>
<dbReference type="EMBL" id="CAJOAZ010024745">
    <property type="protein sequence ID" value="CAF4387275.1"/>
    <property type="molecule type" value="Genomic_DNA"/>
</dbReference>
<sequence length="78" mass="8122">TSGRRKRNLFSWFGSFFHSSSSSNKQVTCSNAATGSSSGNQYNGCYQGQSCCQGNNSTGVLTLSCSSLSTSSSPNDSS</sequence>
<feature type="non-terminal residue" evidence="1">
    <location>
        <position position="1"/>
    </location>
</feature>
<evidence type="ECO:0000313" key="1">
    <source>
        <dbReference type="EMBL" id="CAF4387275.1"/>
    </source>
</evidence>